<dbReference type="InterPro" id="IPR050063">
    <property type="entry name" value="Ribosomal_protein_uL29"/>
</dbReference>
<comment type="similarity">
    <text evidence="1">Belongs to the universal ribosomal protein uL29 family.</text>
</comment>
<organism evidence="6">
    <name type="scientific">marine sediment metagenome</name>
    <dbReference type="NCBI Taxonomy" id="412755"/>
    <lineage>
        <taxon>unclassified sequences</taxon>
        <taxon>metagenomes</taxon>
        <taxon>ecological metagenomes</taxon>
    </lineage>
</organism>
<sequence length="75" mass="8775">MNANELRQKNSDDLTEELLGLRREQFNLRMQQATGQLVRSDQYKKVRRDIARVKTILNERDGSQNEKQKEVKAGS</sequence>
<name>X1B487_9ZZZZ</name>
<accession>X1B487</accession>
<evidence type="ECO:0000256" key="4">
    <source>
        <dbReference type="ARBA" id="ARBA00035204"/>
    </source>
</evidence>
<dbReference type="SUPFAM" id="SSF46561">
    <property type="entry name" value="Ribosomal protein L29 (L29p)"/>
    <property type="match status" value="1"/>
</dbReference>
<proteinExistence type="inferred from homology"/>
<protein>
    <recommendedName>
        <fullName evidence="4">Large ribosomal subunit protein uL29</fullName>
    </recommendedName>
    <alternativeName>
        <fullName evidence="5">50S ribosomal protein L29</fullName>
    </alternativeName>
</protein>
<dbReference type="NCBIfam" id="TIGR00012">
    <property type="entry name" value="L29"/>
    <property type="match status" value="1"/>
</dbReference>
<dbReference type="AlphaFoldDB" id="X1B487"/>
<dbReference type="InterPro" id="IPR001854">
    <property type="entry name" value="Ribosomal_uL29"/>
</dbReference>
<comment type="caution">
    <text evidence="6">The sequence shown here is derived from an EMBL/GenBank/DDBJ whole genome shotgun (WGS) entry which is preliminary data.</text>
</comment>
<dbReference type="GO" id="GO:0022625">
    <property type="term" value="C:cytosolic large ribosomal subunit"/>
    <property type="evidence" value="ECO:0007669"/>
    <property type="project" value="TreeGrafter"/>
</dbReference>
<evidence type="ECO:0000256" key="3">
    <source>
        <dbReference type="ARBA" id="ARBA00023274"/>
    </source>
</evidence>
<reference evidence="6" key="1">
    <citation type="journal article" date="2014" name="Front. Microbiol.">
        <title>High frequency of phylogenetically diverse reductive dehalogenase-homologous genes in deep subseafloor sedimentary metagenomes.</title>
        <authorList>
            <person name="Kawai M."/>
            <person name="Futagami T."/>
            <person name="Toyoda A."/>
            <person name="Takaki Y."/>
            <person name="Nishi S."/>
            <person name="Hori S."/>
            <person name="Arai W."/>
            <person name="Tsubouchi T."/>
            <person name="Morono Y."/>
            <person name="Uchiyama I."/>
            <person name="Ito T."/>
            <person name="Fujiyama A."/>
            <person name="Inagaki F."/>
            <person name="Takami H."/>
        </authorList>
    </citation>
    <scope>NUCLEOTIDE SEQUENCE</scope>
    <source>
        <strain evidence="6">Expedition CK06-06</strain>
    </source>
</reference>
<dbReference type="PANTHER" id="PTHR10916:SF0">
    <property type="entry name" value="LARGE RIBOSOMAL SUBUNIT PROTEIN UL29C"/>
    <property type="match status" value="1"/>
</dbReference>
<keyword evidence="3" id="KW-0687">Ribonucleoprotein</keyword>
<gene>
    <name evidence="6" type="ORF">S01H4_50162</name>
</gene>
<dbReference type="Pfam" id="PF00831">
    <property type="entry name" value="Ribosomal_L29"/>
    <property type="match status" value="1"/>
</dbReference>
<evidence type="ECO:0000313" key="6">
    <source>
        <dbReference type="EMBL" id="GAG90524.1"/>
    </source>
</evidence>
<keyword evidence="2" id="KW-0689">Ribosomal protein</keyword>
<dbReference type="CDD" id="cd00427">
    <property type="entry name" value="Ribosomal_L29_HIP"/>
    <property type="match status" value="1"/>
</dbReference>
<evidence type="ECO:0000256" key="1">
    <source>
        <dbReference type="ARBA" id="ARBA00009254"/>
    </source>
</evidence>
<dbReference type="InterPro" id="IPR036049">
    <property type="entry name" value="Ribosomal_uL29_sf"/>
</dbReference>
<dbReference type="GO" id="GO:0006412">
    <property type="term" value="P:translation"/>
    <property type="evidence" value="ECO:0007669"/>
    <property type="project" value="InterPro"/>
</dbReference>
<dbReference type="EMBL" id="BART01028453">
    <property type="protein sequence ID" value="GAG90524.1"/>
    <property type="molecule type" value="Genomic_DNA"/>
</dbReference>
<dbReference type="PANTHER" id="PTHR10916">
    <property type="entry name" value="60S RIBOSOMAL PROTEIN L35/50S RIBOSOMAL PROTEIN L29"/>
    <property type="match status" value="1"/>
</dbReference>
<dbReference type="FunFam" id="1.10.287.310:FF:000001">
    <property type="entry name" value="50S ribosomal protein L29"/>
    <property type="match status" value="1"/>
</dbReference>
<dbReference type="HAMAP" id="MF_00374">
    <property type="entry name" value="Ribosomal_uL29"/>
    <property type="match status" value="1"/>
</dbReference>
<evidence type="ECO:0000256" key="2">
    <source>
        <dbReference type="ARBA" id="ARBA00022980"/>
    </source>
</evidence>
<dbReference type="Gene3D" id="6.10.140.1970">
    <property type="match status" value="1"/>
</dbReference>
<evidence type="ECO:0000256" key="5">
    <source>
        <dbReference type="ARBA" id="ARBA00035476"/>
    </source>
</evidence>
<dbReference type="GO" id="GO:0003735">
    <property type="term" value="F:structural constituent of ribosome"/>
    <property type="evidence" value="ECO:0007669"/>
    <property type="project" value="InterPro"/>
</dbReference>